<name>A0A7Z8YC09_CAPOC</name>
<evidence type="ECO:0000313" key="2">
    <source>
        <dbReference type="Proteomes" id="UP000276733"/>
    </source>
</evidence>
<dbReference type="RefSeq" id="WP_181831213.1">
    <property type="nucleotide sequence ID" value="NZ_UYIQ01000001.1"/>
</dbReference>
<proteinExistence type="predicted"/>
<organism evidence="1 2">
    <name type="scientific">Capnocytophaga ochracea</name>
    <dbReference type="NCBI Taxonomy" id="1018"/>
    <lineage>
        <taxon>Bacteria</taxon>
        <taxon>Pseudomonadati</taxon>
        <taxon>Bacteroidota</taxon>
        <taxon>Flavobacteriia</taxon>
        <taxon>Flavobacteriales</taxon>
        <taxon>Flavobacteriaceae</taxon>
        <taxon>Capnocytophaga</taxon>
    </lineage>
</organism>
<sequence>MKKVISLISGMFLLIACQKDDTPVSVNEVSLQEAKVFVNAQADGNNQFKEKFIPQWDTFIQQGVNVEQQPYASVRISFNKYPNLNTIFVILRTEKGLEGKIAFKVPKLFFFRKKTKEKKDIHHSYAARYDEDEWIENDVLKILNDHYFGNKSEKCVVCKGLIYNLKDIEQIRRRIRKIPIAGDTFFPNLCDDCTLFSLKIVPLKEVIVSKEYDKGFFTYVSYDLQRAIQILTDPEVYKGAVGNYNKWTHPGGGGGIVKSPIPEFITYHKNVPTCLRGIIENLGNFNSDGRPLPYIGNTNKLSTYIKNLFEELQDVEINFVVLNLGYGYVNGKSKTFEKGKRYGIGISHELLENASELFIAKTVIHEMLHVYFKIKLDKEGVEKEIDDSFIYDFNQLFKKQFRQAEHSMMTKYVEVLAESLAAYDDDRHEFKYYQSLAWSGLEGTEEYQKLSDEEKEEIFKIAKYEREANPNNLCN</sequence>
<dbReference type="PROSITE" id="PS51257">
    <property type="entry name" value="PROKAR_LIPOPROTEIN"/>
    <property type="match status" value="1"/>
</dbReference>
<dbReference type="EMBL" id="UYIQ01000001">
    <property type="protein sequence ID" value="VDG81524.1"/>
    <property type="molecule type" value="Genomic_DNA"/>
</dbReference>
<dbReference type="Proteomes" id="UP000276733">
    <property type="component" value="Unassembled WGS sequence"/>
</dbReference>
<accession>A0A7Z8YC09</accession>
<protein>
    <submittedName>
        <fullName evidence="1">Uncharacterized protein</fullName>
    </submittedName>
</protein>
<reference evidence="1 2" key="1">
    <citation type="submission" date="2018-11" db="EMBL/GenBank/DDBJ databases">
        <authorList>
            <consortium name="Pathogen Informatics"/>
        </authorList>
    </citation>
    <scope>NUCLEOTIDE SEQUENCE [LARGE SCALE GENOMIC DNA]</scope>
    <source>
        <strain evidence="1 2">NCTC11458</strain>
    </source>
</reference>
<dbReference type="AlphaFoldDB" id="A0A7Z8YC09"/>
<evidence type="ECO:0000313" key="1">
    <source>
        <dbReference type="EMBL" id="VDG81524.1"/>
    </source>
</evidence>
<gene>
    <name evidence="1" type="ORF">NCTC11458_00811</name>
</gene>
<comment type="caution">
    <text evidence="1">The sequence shown here is derived from an EMBL/GenBank/DDBJ whole genome shotgun (WGS) entry which is preliminary data.</text>
</comment>